<dbReference type="SUPFAM" id="SSF88874">
    <property type="entry name" value="Receptor-binding domain of short tail fibre protein gp12"/>
    <property type="match status" value="1"/>
</dbReference>
<dbReference type="AlphaFoldDB" id="A0A1G5AWS8"/>
<dbReference type="InterPro" id="IPR037053">
    <property type="entry name" value="Phage_tail_collar_dom_sf"/>
</dbReference>
<dbReference type="STRING" id="1120976.SAMN03080606_00313"/>
<gene>
    <name evidence="2" type="ORF">SAMN03080606_00313</name>
</gene>
<dbReference type="Gene3D" id="3.90.1340.10">
    <property type="entry name" value="Phage tail collar domain"/>
    <property type="match status" value="1"/>
</dbReference>
<evidence type="ECO:0000259" key="1">
    <source>
        <dbReference type="Pfam" id="PF07484"/>
    </source>
</evidence>
<sequence>MDQYVGEIRMFAGDYAPIGWALCHGQLLSVFEHEMLFSVIRTSYGGDGITNFAVPDLRGRIPIHQGQSVGGKNYIIGQKGGTEEVTLTNIHLPIHSHNVTATSAEGTEASPEGAYPSNKIAQYTQETTDLSHMNANSISYEGGNQPHNNMMPYLAINYIIALEGDYPIRD</sequence>
<dbReference type="Proteomes" id="UP000198636">
    <property type="component" value="Unassembled WGS sequence"/>
</dbReference>
<dbReference type="RefSeq" id="WP_091539167.1">
    <property type="nucleotide sequence ID" value="NZ_FMUS01000001.1"/>
</dbReference>
<dbReference type="Pfam" id="PF07484">
    <property type="entry name" value="Collar"/>
    <property type="match status" value="1"/>
</dbReference>
<keyword evidence="3" id="KW-1185">Reference proteome</keyword>
<dbReference type="EMBL" id="FMUS01000001">
    <property type="protein sequence ID" value="SCX82323.1"/>
    <property type="molecule type" value="Genomic_DNA"/>
</dbReference>
<dbReference type="OrthoDB" id="9810174at2"/>
<feature type="domain" description="Phage tail collar" evidence="1">
    <location>
        <begin position="6"/>
        <end position="62"/>
    </location>
</feature>
<organism evidence="2 3">
    <name type="scientific">Alkaliphilus peptidifermentans DSM 18978</name>
    <dbReference type="NCBI Taxonomy" id="1120976"/>
    <lineage>
        <taxon>Bacteria</taxon>
        <taxon>Bacillati</taxon>
        <taxon>Bacillota</taxon>
        <taxon>Clostridia</taxon>
        <taxon>Peptostreptococcales</taxon>
        <taxon>Natronincolaceae</taxon>
        <taxon>Alkaliphilus</taxon>
    </lineage>
</organism>
<protein>
    <submittedName>
        <fullName evidence="2">Microcystin-dependent protein</fullName>
    </submittedName>
</protein>
<dbReference type="InterPro" id="IPR011083">
    <property type="entry name" value="Phage_tail_collar_dom"/>
</dbReference>
<reference evidence="2 3" key="1">
    <citation type="submission" date="2016-10" db="EMBL/GenBank/DDBJ databases">
        <authorList>
            <person name="de Groot N.N."/>
        </authorList>
    </citation>
    <scope>NUCLEOTIDE SEQUENCE [LARGE SCALE GENOMIC DNA]</scope>
    <source>
        <strain evidence="2 3">DSM 18978</strain>
    </source>
</reference>
<accession>A0A1G5AWS8</accession>
<evidence type="ECO:0000313" key="2">
    <source>
        <dbReference type="EMBL" id="SCX82323.1"/>
    </source>
</evidence>
<proteinExistence type="predicted"/>
<name>A0A1G5AWS8_9FIRM</name>
<evidence type="ECO:0000313" key="3">
    <source>
        <dbReference type="Proteomes" id="UP000198636"/>
    </source>
</evidence>